<evidence type="ECO:0000259" key="4">
    <source>
        <dbReference type="Pfam" id="PF13613"/>
    </source>
</evidence>
<accession>A0AAE1GVI7</accession>
<evidence type="ECO:0000256" key="1">
    <source>
        <dbReference type="ARBA" id="ARBA00001968"/>
    </source>
</evidence>
<dbReference type="EMBL" id="JAHWGI010000107">
    <property type="protein sequence ID" value="KAK3909668.1"/>
    <property type="molecule type" value="Genomic_DNA"/>
</dbReference>
<evidence type="ECO:0000313" key="5">
    <source>
        <dbReference type="EMBL" id="KAK3909668.1"/>
    </source>
</evidence>
<comment type="cofactor">
    <cofactor evidence="1">
        <name>a divalent metal cation</name>
        <dbReference type="ChEBI" id="CHEBI:60240"/>
    </cofactor>
</comment>
<dbReference type="PANTHER" id="PTHR23080">
    <property type="entry name" value="THAP DOMAIN PROTEIN"/>
    <property type="match status" value="1"/>
</dbReference>
<keyword evidence="2" id="KW-0479">Metal-binding</keyword>
<protein>
    <submittedName>
        <fullName evidence="5">O-methyltransferase bfoE</fullName>
    </submittedName>
</protein>
<dbReference type="GO" id="GO:0046872">
    <property type="term" value="F:metal ion binding"/>
    <property type="evidence" value="ECO:0007669"/>
    <property type="project" value="UniProtKB-KW"/>
</dbReference>
<dbReference type="AlphaFoldDB" id="A0AAE1GVI7"/>
<proteinExistence type="predicted"/>
<sequence>MCRGSWCQPVTQPSCASDSCKQRFKKCYLHVLIRCDFLLQTKSFRSIGIQCERSFIDYEKCKHLSETDFKFYTGITQTVFELLYDFLGGDEVCDKLKYEYKYSTPKRERFNSELTSKTKLFLTLLRLRRGIVGRDLKVLFNITEYHALRIAYTWIRFMSLQFKKLDQLMFVSSAAQNPLKPRCFEKFPNLRVIIDSTEFKIQRPKHFQQQNNTFSAYKSSNTMKFLVGISCFGGLSFLSEGFEGSISDRKLLVESGLMDYLQPEDAIMADRGFDCEDLCDEKEVNLLIPAFLDHRTHFTARELILNRSIAVSRIHVETFIGLIKQFRLVRYAIPNAMLPIASDLVRVCAYLVNFQLPFIKDEDDTEK</sequence>
<name>A0AAE1GVI7_9NEOP</name>
<organism evidence="5 6">
    <name type="scientific">Frankliniella fusca</name>
    <dbReference type="NCBI Taxonomy" id="407009"/>
    <lineage>
        <taxon>Eukaryota</taxon>
        <taxon>Metazoa</taxon>
        <taxon>Ecdysozoa</taxon>
        <taxon>Arthropoda</taxon>
        <taxon>Hexapoda</taxon>
        <taxon>Insecta</taxon>
        <taxon>Pterygota</taxon>
        <taxon>Neoptera</taxon>
        <taxon>Paraneoptera</taxon>
        <taxon>Thysanoptera</taxon>
        <taxon>Terebrantia</taxon>
        <taxon>Thripoidea</taxon>
        <taxon>Thripidae</taxon>
        <taxon>Frankliniella</taxon>
    </lineage>
</organism>
<dbReference type="InterPro" id="IPR027805">
    <property type="entry name" value="Transposase_HTH_dom"/>
</dbReference>
<dbReference type="InterPro" id="IPR027806">
    <property type="entry name" value="HARBI1_dom"/>
</dbReference>
<dbReference type="Proteomes" id="UP001219518">
    <property type="component" value="Unassembled WGS sequence"/>
</dbReference>
<evidence type="ECO:0000313" key="6">
    <source>
        <dbReference type="Proteomes" id="UP001219518"/>
    </source>
</evidence>
<keyword evidence="6" id="KW-1185">Reference proteome</keyword>
<feature type="domain" description="Transposase Helix-turn-helix" evidence="4">
    <location>
        <begin position="113"/>
        <end position="162"/>
    </location>
</feature>
<dbReference type="Pfam" id="PF13359">
    <property type="entry name" value="DDE_Tnp_4"/>
    <property type="match status" value="1"/>
</dbReference>
<reference evidence="5" key="1">
    <citation type="submission" date="2021-07" db="EMBL/GenBank/DDBJ databases">
        <authorList>
            <person name="Catto M.A."/>
            <person name="Jacobson A."/>
            <person name="Kennedy G."/>
            <person name="Labadie P."/>
            <person name="Hunt B.G."/>
            <person name="Srinivasan R."/>
        </authorList>
    </citation>
    <scope>NUCLEOTIDE SEQUENCE</scope>
    <source>
        <strain evidence="5">PL_HMW_Pooled</strain>
        <tissue evidence="5">Head</tissue>
    </source>
</reference>
<evidence type="ECO:0000256" key="2">
    <source>
        <dbReference type="ARBA" id="ARBA00022723"/>
    </source>
</evidence>
<gene>
    <name evidence="5" type="ORF">KUF71_004024</name>
</gene>
<feature type="domain" description="DDE Tnp4" evidence="3">
    <location>
        <begin position="194"/>
        <end position="353"/>
    </location>
</feature>
<evidence type="ECO:0000259" key="3">
    <source>
        <dbReference type="Pfam" id="PF13359"/>
    </source>
</evidence>
<dbReference type="Pfam" id="PF13613">
    <property type="entry name" value="HTH_Tnp_4"/>
    <property type="match status" value="1"/>
</dbReference>
<reference evidence="5" key="2">
    <citation type="journal article" date="2023" name="BMC Genomics">
        <title>Pest status, molecular evolution, and epigenetic factors derived from the genome assembly of Frankliniella fusca, a thysanopteran phytovirus vector.</title>
        <authorList>
            <person name="Catto M.A."/>
            <person name="Labadie P.E."/>
            <person name="Jacobson A.L."/>
            <person name="Kennedy G.G."/>
            <person name="Srinivasan R."/>
            <person name="Hunt B.G."/>
        </authorList>
    </citation>
    <scope>NUCLEOTIDE SEQUENCE</scope>
    <source>
        <strain evidence="5">PL_HMW_Pooled</strain>
    </source>
</reference>
<comment type="caution">
    <text evidence="5">The sequence shown here is derived from an EMBL/GenBank/DDBJ whole genome shotgun (WGS) entry which is preliminary data.</text>
</comment>